<accession>A0A1B6K521</accession>
<evidence type="ECO:0000256" key="6">
    <source>
        <dbReference type="ARBA" id="ARBA00093337"/>
    </source>
</evidence>
<dbReference type="GO" id="GO:0005829">
    <property type="term" value="C:cytosol"/>
    <property type="evidence" value="ECO:0007669"/>
    <property type="project" value="TreeGrafter"/>
</dbReference>
<dbReference type="SUPFAM" id="SSF50978">
    <property type="entry name" value="WD40 repeat-like"/>
    <property type="match status" value="1"/>
</dbReference>
<dbReference type="GO" id="GO:0043527">
    <property type="term" value="C:tRNA methyltransferase complex"/>
    <property type="evidence" value="ECO:0007669"/>
    <property type="project" value="TreeGrafter"/>
</dbReference>
<feature type="repeat" description="WD" evidence="8">
    <location>
        <begin position="205"/>
        <end position="247"/>
    </location>
</feature>
<dbReference type="PROSITE" id="PS50294">
    <property type="entry name" value="WD_REPEATS_REGION"/>
    <property type="match status" value="1"/>
</dbReference>
<keyword evidence="4" id="KW-0677">Repeat</keyword>
<keyword evidence="2 8" id="KW-0853">WD repeat</keyword>
<dbReference type="GO" id="GO:0005634">
    <property type="term" value="C:nucleus"/>
    <property type="evidence" value="ECO:0007669"/>
    <property type="project" value="UniProtKB-SubCell"/>
</dbReference>
<comment type="subcellular location">
    <subcellularLocation>
        <location evidence="1">Nucleus</location>
    </subcellularLocation>
</comment>
<dbReference type="InterPro" id="IPR001680">
    <property type="entry name" value="WD40_rpt"/>
</dbReference>
<gene>
    <name evidence="9" type="ORF">g.59085</name>
</gene>
<keyword evidence="5" id="KW-0539">Nucleus</keyword>
<feature type="non-terminal residue" evidence="9">
    <location>
        <position position="421"/>
    </location>
</feature>
<dbReference type="Gene3D" id="2.130.10.10">
    <property type="entry name" value="YVTN repeat-like/Quinoprotein amine dehydrogenase"/>
    <property type="match status" value="1"/>
</dbReference>
<dbReference type="AlphaFoldDB" id="A0A1B6K521"/>
<dbReference type="SMART" id="SM00320">
    <property type="entry name" value="WD40"/>
    <property type="match status" value="3"/>
</dbReference>
<protein>
    <submittedName>
        <fullName evidence="9">Uncharacterized protein</fullName>
    </submittedName>
</protein>
<comment type="function">
    <text evidence="6">Required for the Mettl1-dependent formation of N(7)-methylguanine at position 46 (m7G46) in tRNA. In the Mettl1-wuho methyltransferase complex, it is required to stabilize and induce conformational changes of the catalytic subunit. Required for binding of nanos mRNA and repression of translation by the mei-P26-bgcn-bam-sxl complex. May cooperate with mei-P26 and nanos to derepress the BMP signaling pathway. May cooperate with mei-P26 to suppress expression of a subset of microRNAs. May cooperate with mei-P26 to regulate bam expression levels in germline cells during gametogenesis. Required to promote mitosis to meiosis transition during gametogenesis. May regulate germline cell division in part by regulating ribosome biogenesis.</text>
</comment>
<dbReference type="InterPro" id="IPR028884">
    <property type="entry name" value="Trm82"/>
</dbReference>
<dbReference type="PANTHER" id="PTHR16288:SF0">
    <property type="entry name" value="TRNA (GUANINE-N(7)-)-METHYLTRANSFERASE NON-CATALYTIC SUBUNIT WDR4"/>
    <property type="match status" value="1"/>
</dbReference>
<evidence type="ECO:0000256" key="2">
    <source>
        <dbReference type="ARBA" id="ARBA00022574"/>
    </source>
</evidence>
<dbReference type="Pfam" id="PF00400">
    <property type="entry name" value="WD40"/>
    <property type="match status" value="1"/>
</dbReference>
<dbReference type="GO" id="GO:0036265">
    <property type="term" value="P:RNA (guanine-N7)-methylation"/>
    <property type="evidence" value="ECO:0007669"/>
    <property type="project" value="InterPro"/>
</dbReference>
<dbReference type="HAMAP" id="MF_03056">
    <property type="entry name" value="TRM82"/>
    <property type="match status" value="1"/>
</dbReference>
<keyword evidence="3" id="KW-0819">tRNA processing</keyword>
<sequence>QLPKLSTLGRHHYSMACLSSNSEFVSLTCGVKTYLVRLSDSDLFSINHSDIQGKDTSEGKATQSNCDKKHGICGDIDDIGLCLLCSDISPCGNLLAFSTYAKHLCVLNIKNSKFIVTNVYNLARGASKIKFTPTSKKIVVADKSGDVYLFDPNEKNSEGQLILGHLSLLLDVLVSPNEQLIITCDRDEKIRVSSFPNGYNIVAYCLGHTEFVSSVLFLPHNMNYLVSTSGDGTVRFWDYKCGKELMVCNTFVDIQSLEKVDSDDQLVEDLSVITDAAAVFLDSTTSLVCVCLENFKMCLVLKCTSESESLHYTISQKICVEDINPWKITINSDIMWMVNCSDIVKVKALTYNPKSGCFENTVLEHISKTVDLLNSKKLIIDSKRNIVNLLFKKTFENVQEYLKRKELRSALHESSNKKIRK</sequence>
<dbReference type="InterPro" id="IPR036322">
    <property type="entry name" value="WD40_repeat_dom_sf"/>
</dbReference>
<name>A0A1B6K521_9HEMI</name>
<evidence type="ECO:0000256" key="1">
    <source>
        <dbReference type="ARBA" id="ARBA00004123"/>
    </source>
</evidence>
<dbReference type="PANTHER" id="PTHR16288">
    <property type="entry name" value="WD40 REPEAT PROTEIN 4"/>
    <property type="match status" value="1"/>
</dbReference>
<dbReference type="PROSITE" id="PS50082">
    <property type="entry name" value="WD_REPEATS_2"/>
    <property type="match status" value="1"/>
</dbReference>
<evidence type="ECO:0000256" key="4">
    <source>
        <dbReference type="ARBA" id="ARBA00022737"/>
    </source>
</evidence>
<evidence type="ECO:0000256" key="5">
    <source>
        <dbReference type="ARBA" id="ARBA00023242"/>
    </source>
</evidence>
<evidence type="ECO:0000256" key="7">
    <source>
        <dbReference type="ARBA" id="ARBA00093542"/>
    </source>
</evidence>
<dbReference type="InterPro" id="IPR015943">
    <property type="entry name" value="WD40/YVTN_repeat-like_dom_sf"/>
</dbReference>
<evidence type="ECO:0000256" key="3">
    <source>
        <dbReference type="ARBA" id="ARBA00022694"/>
    </source>
</evidence>
<dbReference type="EMBL" id="GECU01001202">
    <property type="protein sequence ID" value="JAT06505.1"/>
    <property type="molecule type" value="Transcribed_RNA"/>
</dbReference>
<comment type="subunit">
    <text evidence="7">Forms a heterodimer with the catalytic subunit Mettl1. Interacts with mei-P26 and weakly interacts with bgcn; required for the function or formation of the mei-P26-bgcn-bam-sxl complex. Interacts with nanos; may be involved in mei-P26-dependent derepression of the BMP signaling pathway. Interacts with Myc; the interaction may be mediated by mei-P26 and may be involved in the regulation of ribosome biogenesis.</text>
</comment>
<evidence type="ECO:0000256" key="8">
    <source>
        <dbReference type="PROSITE-ProRule" id="PRU00221"/>
    </source>
</evidence>
<reference evidence="9" key="1">
    <citation type="submission" date="2015-11" db="EMBL/GenBank/DDBJ databases">
        <title>De novo transcriptome assembly of four potential Pierce s Disease insect vectors from Arizona vineyards.</title>
        <authorList>
            <person name="Tassone E.E."/>
        </authorList>
    </citation>
    <scope>NUCLEOTIDE SEQUENCE</scope>
</reference>
<dbReference type="GO" id="GO:0006400">
    <property type="term" value="P:tRNA modification"/>
    <property type="evidence" value="ECO:0007669"/>
    <property type="project" value="TreeGrafter"/>
</dbReference>
<feature type="non-terminal residue" evidence="9">
    <location>
        <position position="1"/>
    </location>
</feature>
<evidence type="ECO:0000313" key="9">
    <source>
        <dbReference type="EMBL" id="JAT06505.1"/>
    </source>
</evidence>
<proteinExistence type="inferred from homology"/>
<organism evidence="9">
    <name type="scientific">Homalodisca liturata</name>
    <dbReference type="NCBI Taxonomy" id="320908"/>
    <lineage>
        <taxon>Eukaryota</taxon>
        <taxon>Metazoa</taxon>
        <taxon>Ecdysozoa</taxon>
        <taxon>Arthropoda</taxon>
        <taxon>Hexapoda</taxon>
        <taxon>Insecta</taxon>
        <taxon>Pterygota</taxon>
        <taxon>Neoptera</taxon>
        <taxon>Paraneoptera</taxon>
        <taxon>Hemiptera</taxon>
        <taxon>Auchenorrhyncha</taxon>
        <taxon>Membracoidea</taxon>
        <taxon>Cicadellidae</taxon>
        <taxon>Cicadellinae</taxon>
        <taxon>Proconiini</taxon>
        <taxon>Homalodisca</taxon>
    </lineage>
</organism>